<dbReference type="Pfam" id="PF07733">
    <property type="entry name" value="DNA_pol3_alpha"/>
    <property type="match status" value="1"/>
</dbReference>
<dbReference type="InterPro" id="IPR004013">
    <property type="entry name" value="PHP_dom"/>
</dbReference>
<evidence type="ECO:0000256" key="1">
    <source>
        <dbReference type="ARBA" id="ARBA00004496"/>
    </source>
</evidence>
<comment type="subcellular location">
    <subcellularLocation>
        <location evidence="1">Cytoplasm</location>
    </subcellularLocation>
</comment>
<evidence type="ECO:0000256" key="8">
    <source>
        <dbReference type="ARBA" id="ARBA00022932"/>
    </source>
</evidence>
<dbReference type="InterPro" id="IPR011708">
    <property type="entry name" value="DNA_pol3_alpha_NTPase_dom"/>
</dbReference>
<evidence type="ECO:0000256" key="5">
    <source>
        <dbReference type="ARBA" id="ARBA00022679"/>
    </source>
</evidence>
<dbReference type="InterPro" id="IPR041931">
    <property type="entry name" value="DNA_pol3_alpha_thumb_dom"/>
</dbReference>
<evidence type="ECO:0000256" key="9">
    <source>
        <dbReference type="ARBA" id="ARBA00049244"/>
    </source>
</evidence>
<dbReference type="InterPro" id="IPR049821">
    <property type="entry name" value="PolIIIA_DnaE1_PHP"/>
</dbReference>
<dbReference type="Pfam" id="PF02811">
    <property type="entry name" value="PHP"/>
    <property type="match status" value="1"/>
</dbReference>
<dbReference type="InterPro" id="IPR016195">
    <property type="entry name" value="Pol/histidinol_Pase-like"/>
</dbReference>
<dbReference type="EC" id="2.7.7.7" evidence="2"/>
<comment type="catalytic activity">
    <reaction evidence="9">
        <text>DNA(n) + a 2'-deoxyribonucleoside 5'-triphosphate = DNA(n+1) + diphosphate</text>
        <dbReference type="Rhea" id="RHEA:22508"/>
        <dbReference type="Rhea" id="RHEA-COMP:17339"/>
        <dbReference type="Rhea" id="RHEA-COMP:17340"/>
        <dbReference type="ChEBI" id="CHEBI:33019"/>
        <dbReference type="ChEBI" id="CHEBI:61560"/>
        <dbReference type="ChEBI" id="CHEBI:173112"/>
        <dbReference type="EC" id="2.7.7.7"/>
    </reaction>
</comment>
<accession>A0AAT9G3Y8</accession>
<dbReference type="GO" id="GO:0008408">
    <property type="term" value="F:3'-5' exonuclease activity"/>
    <property type="evidence" value="ECO:0007669"/>
    <property type="project" value="InterPro"/>
</dbReference>
<dbReference type="CDD" id="cd04485">
    <property type="entry name" value="DnaE_OBF"/>
    <property type="match status" value="1"/>
</dbReference>
<dbReference type="AlphaFoldDB" id="A0AAT9G3Y8"/>
<evidence type="ECO:0000256" key="7">
    <source>
        <dbReference type="ARBA" id="ARBA00022705"/>
    </source>
</evidence>
<dbReference type="GO" id="GO:0005737">
    <property type="term" value="C:cytoplasm"/>
    <property type="evidence" value="ECO:0007669"/>
    <property type="project" value="UniProtKB-SubCell"/>
</dbReference>
<evidence type="ECO:0000313" key="11">
    <source>
        <dbReference type="EMBL" id="BET44434.1"/>
    </source>
</evidence>
<dbReference type="Gene3D" id="1.10.150.870">
    <property type="match status" value="1"/>
</dbReference>
<keyword evidence="4" id="KW-0963">Cytoplasm</keyword>
<evidence type="ECO:0000256" key="4">
    <source>
        <dbReference type="ARBA" id="ARBA00022490"/>
    </source>
</evidence>
<feature type="domain" description="Polymerase/histidinol phosphatase N-terminal" evidence="10">
    <location>
        <begin position="7"/>
        <end position="74"/>
    </location>
</feature>
<reference evidence="11" key="1">
    <citation type="journal article" date="2023" name="Front. Microbiol.">
        <title>Genome analysis of Candidatus Aschnera chinzeii, the bacterial endosymbiont of the blood-sucking bat fly Penicillidia jenynsii (Insecta: Diptera: Nycteribiidae).</title>
        <authorList>
            <person name="Koga R."/>
            <person name="Moriyama M."/>
            <person name="Nozaki T."/>
            <person name="Fukatsu T."/>
        </authorList>
    </citation>
    <scope>NUCLEOTIDE SEQUENCE</scope>
    <source>
        <strain evidence="11">Kw-01</strain>
    </source>
</reference>
<name>A0AAT9G3Y8_9ENTR</name>
<protein>
    <recommendedName>
        <fullName evidence="3">DNA polymerase III subunit alpha</fullName>
        <ecNumber evidence="2">2.7.7.7</ecNumber>
    </recommendedName>
</protein>
<reference evidence="11" key="2">
    <citation type="submission" date="2023-10" db="EMBL/GenBank/DDBJ databases">
        <authorList>
            <person name="Koga R."/>
            <person name="Fukatsu T."/>
        </authorList>
    </citation>
    <scope>NUCLEOTIDE SEQUENCE</scope>
    <source>
        <strain evidence="11">Kw-01</strain>
    </source>
</reference>
<dbReference type="InterPro" id="IPR029460">
    <property type="entry name" value="DNAPol_HHH"/>
</dbReference>
<dbReference type="EMBL" id="AP028961">
    <property type="protein sequence ID" value="BET44434.1"/>
    <property type="molecule type" value="Genomic_DNA"/>
</dbReference>
<evidence type="ECO:0000256" key="3">
    <source>
        <dbReference type="ARBA" id="ARBA00019114"/>
    </source>
</evidence>
<dbReference type="SMART" id="SM00481">
    <property type="entry name" value="POLIIIAc"/>
    <property type="match status" value="1"/>
</dbReference>
<dbReference type="Gene3D" id="1.10.10.1600">
    <property type="entry name" value="Bacterial DNA polymerase III alpha subunit, thumb domain"/>
    <property type="match status" value="1"/>
</dbReference>
<dbReference type="PANTHER" id="PTHR32294">
    <property type="entry name" value="DNA POLYMERASE III SUBUNIT ALPHA"/>
    <property type="match status" value="1"/>
</dbReference>
<keyword evidence="5" id="KW-0808">Transferase</keyword>
<evidence type="ECO:0000256" key="2">
    <source>
        <dbReference type="ARBA" id="ARBA00012417"/>
    </source>
</evidence>
<dbReference type="FunFam" id="1.10.150.870:FF:000001">
    <property type="entry name" value="DNA polymerase III subunit alpha"/>
    <property type="match status" value="1"/>
</dbReference>
<dbReference type="InterPro" id="IPR004805">
    <property type="entry name" value="DnaE2/DnaE/PolC"/>
</dbReference>
<dbReference type="Gene3D" id="3.20.20.140">
    <property type="entry name" value="Metal-dependent hydrolases"/>
    <property type="match status" value="1"/>
</dbReference>
<dbReference type="NCBIfam" id="TIGR00594">
    <property type="entry name" value="polc"/>
    <property type="match status" value="1"/>
</dbReference>
<dbReference type="Pfam" id="PF17657">
    <property type="entry name" value="DNA_pol3_finger"/>
    <property type="match status" value="1"/>
</dbReference>
<proteinExistence type="predicted"/>
<evidence type="ECO:0000256" key="6">
    <source>
        <dbReference type="ARBA" id="ARBA00022695"/>
    </source>
</evidence>
<keyword evidence="8" id="KW-0239">DNA-directed DNA polymerase</keyword>
<dbReference type="SUPFAM" id="SSF89550">
    <property type="entry name" value="PHP domain-like"/>
    <property type="match status" value="1"/>
</dbReference>
<dbReference type="PANTHER" id="PTHR32294:SF0">
    <property type="entry name" value="DNA POLYMERASE III SUBUNIT ALPHA"/>
    <property type="match status" value="1"/>
</dbReference>
<dbReference type="InterPro" id="IPR003141">
    <property type="entry name" value="Pol/His_phosphatase_N"/>
</dbReference>
<keyword evidence="6" id="KW-0548">Nucleotidyltransferase</keyword>
<sequence length="1165" mass="132720">MRDPNFIHLHVHTEYSIINGLSKINCLIDKAIAYNMPAIAITDFTNLYGIIKFYTAAHLAGIKPIIGVDFYLEDAIVDTQYSSLTILAKNNQGYKNLILLISQAYANGYGDIGPTIKRDWLVKHKEGLILLSGGCNGDIGKLLLHKDKKLLKKYLSFYETYFHNNYYIELIRTGRINEEEYNNYAINLASEKNIPVVATNDVCFIDSSDYYAHEIRVAIHDGYILNNHKRSNKYSKQQYLRNSEEMLQLFSDIPEALFNSVEIAKRCNVTISLGKYFLPKLLFNKTEINSLLIQTATVGLQKRLKLLYSNPDIRNDIKDKYYLRLNSELEVINKMGFPAYFLIVMEFIEWSKNNGIPVGPGRGSGAGSLVAYALNITDLDPIKFDLIFERFLNPERISLPDFDIDFCMVRRDEVIEHVSKLYGKDSVSQIITFGTMAARAAIKDVGRVLGYPYGFVDRISKLIPSDIGITIKKAFILEPQLRALYDNDDEIKLIIDMACKLEGIIRNAGKHAGGVVISPTKITDFSPIYCDAEGKNSLTQFDKNDIESVGLVKFDFLGLKTLTIINYAVNAINNGKLKNKIAPININLIPLNDQHCFNLLQRGETTGIFQLESYGIKELIKRLRPDCFEDIVALVALFRPGPLQSGMVDNFINRKHGKELIYYPDINWQHSLLKPVLESTYGIILYQEQVMKIAQVLAGYSLADADMLRIAISKKNTAEMIAHRKIFQSGAIKNGIDSNLAMKIFDLLEKFANYGFNKSHSVAYALISYQTLWLKTYYPAEFMAAAMTADMDNVDKLVCLIHECRRIGLKILLPDINIGLYNFHVNEKGEIVYGLGAIKGVGIASIKTIISLRENCGIFKNFFDFCIKVCNKKINRRVIEKLILSGACDILGIERINIMNSLDDIFIAVEQIVKKNNNGQEELFDDINDISYQKKYLLNKKINKWSKHTILHGERETLGLYLTSHPINIYLSEIKYYTNNLTLQQVSSISQSNKTLLTVVGLILNIKIITNKYNNKFAICIINDNTSDLEIFINTKLLNNYNSLLKKDLIVIVSGLNKFDKYRGINKLIVTNIMSINEARNIYIKYIAILLVHDVDHINKVLINLENIINQYQLDGLIPIKFFHLYKNCIRELQLEKTFLITPTDTTLSHLYRLFGSKYVKLKFK</sequence>
<dbReference type="NCBIfam" id="NF004226">
    <property type="entry name" value="PRK05673.1"/>
    <property type="match status" value="1"/>
</dbReference>
<evidence type="ECO:0000259" key="10">
    <source>
        <dbReference type="SMART" id="SM00481"/>
    </source>
</evidence>
<keyword evidence="7" id="KW-0235">DNA replication</keyword>
<dbReference type="InterPro" id="IPR040982">
    <property type="entry name" value="DNA_pol3_finger"/>
</dbReference>
<dbReference type="GO" id="GO:0006260">
    <property type="term" value="P:DNA replication"/>
    <property type="evidence" value="ECO:0007669"/>
    <property type="project" value="UniProtKB-KW"/>
</dbReference>
<dbReference type="Pfam" id="PF14579">
    <property type="entry name" value="HHH_6"/>
    <property type="match status" value="1"/>
</dbReference>
<dbReference type="GO" id="GO:0003887">
    <property type="term" value="F:DNA-directed DNA polymerase activity"/>
    <property type="evidence" value="ECO:0007669"/>
    <property type="project" value="UniProtKB-KW"/>
</dbReference>
<gene>
    <name evidence="11" type="primary">dnaE</name>
    <name evidence="11" type="ORF">ACHINZ_1040</name>
</gene>
<dbReference type="CDD" id="cd07433">
    <property type="entry name" value="PHP_PolIIIA_DnaE1"/>
    <property type="match status" value="1"/>
</dbReference>
<dbReference type="FunFam" id="1.10.10.1600:FF:000001">
    <property type="entry name" value="DNA polymerase III subunit alpha"/>
    <property type="match status" value="1"/>
</dbReference>
<organism evidence="11">
    <name type="scientific">Candidatus Aschnera chinzeii</name>
    <dbReference type="NCBI Taxonomy" id="1485666"/>
    <lineage>
        <taxon>Bacteria</taxon>
        <taxon>Pseudomonadati</taxon>
        <taxon>Pseudomonadota</taxon>
        <taxon>Gammaproteobacteria</taxon>
        <taxon>Enterobacterales</taxon>
        <taxon>Enterobacteriaceae</taxon>
        <taxon>Candidatus Aschnera</taxon>
    </lineage>
</organism>